<dbReference type="InterPro" id="IPR025110">
    <property type="entry name" value="AMP-bd_C"/>
</dbReference>
<evidence type="ECO:0000259" key="4">
    <source>
        <dbReference type="PROSITE" id="PS50075"/>
    </source>
</evidence>
<dbReference type="EMBL" id="PCDP01000083">
    <property type="protein sequence ID" value="PZM07425.1"/>
    <property type="molecule type" value="Genomic_DNA"/>
</dbReference>
<dbReference type="InterPro" id="IPR023213">
    <property type="entry name" value="CAT-like_dom_sf"/>
</dbReference>
<dbReference type="GO" id="GO:0005737">
    <property type="term" value="C:cytoplasm"/>
    <property type="evidence" value="ECO:0007669"/>
    <property type="project" value="TreeGrafter"/>
</dbReference>
<dbReference type="Gene3D" id="3.30.559.30">
    <property type="entry name" value="Nonribosomal peptide synthetase, condensation domain"/>
    <property type="match status" value="1"/>
</dbReference>
<dbReference type="Pfam" id="PF00668">
    <property type="entry name" value="Condensation"/>
    <property type="match status" value="1"/>
</dbReference>
<organism evidence="5 6">
    <name type="scientific">Rhizobium tubonense</name>
    <dbReference type="NCBI Taxonomy" id="484088"/>
    <lineage>
        <taxon>Bacteria</taxon>
        <taxon>Pseudomonadati</taxon>
        <taxon>Pseudomonadota</taxon>
        <taxon>Alphaproteobacteria</taxon>
        <taxon>Hyphomicrobiales</taxon>
        <taxon>Rhizobiaceae</taxon>
        <taxon>Rhizobium/Agrobacterium group</taxon>
        <taxon>Rhizobium</taxon>
    </lineage>
</organism>
<dbReference type="Gene3D" id="1.10.1200.10">
    <property type="entry name" value="ACP-like"/>
    <property type="match status" value="1"/>
</dbReference>
<dbReference type="GO" id="GO:0003824">
    <property type="term" value="F:catalytic activity"/>
    <property type="evidence" value="ECO:0007669"/>
    <property type="project" value="InterPro"/>
</dbReference>
<evidence type="ECO:0000256" key="3">
    <source>
        <dbReference type="ARBA" id="ARBA00022553"/>
    </source>
</evidence>
<dbReference type="SUPFAM" id="SSF47336">
    <property type="entry name" value="ACP-like"/>
    <property type="match status" value="1"/>
</dbReference>
<dbReference type="InterPro" id="IPR009081">
    <property type="entry name" value="PP-bd_ACP"/>
</dbReference>
<dbReference type="Proteomes" id="UP000248925">
    <property type="component" value="Unassembled WGS sequence"/>
</dbReference>
<dbReference type="PANTHER" id="PTHR45527:SF1">
    <property type="entry name" value="FATTY ACID SYNTHASE"/>
    <property type="match status" value="1"/>
</dbReference>
<proteinExistence type="predicted"/>
<dbReference type="GO" id="GO:0043041">
    <property type="term" value="P:amino acid activation for nonribosomal peptide biosynthetic process"/>
    <property type="evidence" value="ECO:0007669"/>
    <property type="project" value="TreeGrafter"/>
</dbReference>
<dbReference type="InterPro" id="IPR029058">
    <property type="entry name" value="AB_hydrolase_fold"/>
</dbReference>
<dbReference type="CDD" id="cd19531">
    <property type="entry name" value="LCL_NRPS-like"/>
    <property type="match status" value="1"/>
</dbReference>
<dbReference type="InterPro" id="IPR001242">
    <property type="entry name" value="Condensation_dom"/>
</dbReference>
<dbReference type="InterPro" id="IPR036736">
    <property type="entry name" value="ACP-like_sf"/>
</dbReference>
<dbReference type="Pfam" id="PF13193">
    <property type="entry name" value="AMP-binding_C"/>
    <property type="match status" value="1"/>
</dbReference>
<gene>
    <name evidence="5" type="ORF">CPY51_31690</name>
</gene>
<comment type="cofactor">
    <cofactor evidence="1">
        <name>pantetheine 4'-phosphate</name>
        <dbReference type="ChEBI" id="CHEBI:47942"/>
    </cofactor>
</comment>
<dbReference type="Gene3D" id="3.30.559.10">
    <property type="entry name" value="Chloramphenicol acetyltransferase-like domain"/>
    <property type="match status" value="1"/>
</dbReference>
<keyword evidence="3" id="KW-0597">Phosphoprotein</keyword>
<dbReference type="InterPro" id="IPR006162">
    <property type="entry name" value="Ppantetheine_attach_site"/>
</dbReference>
<dbReference type="AlphaFoldDB" id="A0A2W4C8I2"/>
<keyword evidence="6" id="KW-1185">Reference proteome</keyword>
<reference evidence="5 6" key="1">
    <citation type="journal article" date="2018" name="Sci. Rep.">
        <title>Rhizobium tumorigenes sp. nov., a novel plant tumorigenic bacterium isolated from cane gall tumors on thornless blackberry.</title>
        <authorList>
            <person name="Kuzmanovi N."/>
            <person name="Smalla K."/>
            <person name="Gronow S."/>
            <person name="PuBawska J."/>
        </authorList>
    </citation>
    <scope>NUCLEOTIDE SEQUENCE [LARGE SCALE GENOMIC DNA]</scope>
    <source>
        <strain evidence="5 6">CCBAU 85046</strain>
    </source>
</reference>
<dbReference type="Gene3D" id="3.40.50.1820">
    <property type="entry name" value="alpha/beta hydrolase"/>
    <property type="match status" value="1"/>
</dbReference>
<evidence type="ECO:0000313" key="6">
    <source>
        <dbReference type="Proteomes" id="UP000248925"/>
    </source>
</evidence>
<dbReference type="Pfam" id="PF00975">
    <property type="entry name" value="Thioesterase"/>
    <property type="match status" value="1"/>
</dbReference>
<dbReference type="SUPFAM" id="SSF53474">
    <property type="entry name" value="alpha/beta-Hydrolases"/>
    <property type="match status" value="1"/>
</dbReference>
<evidence type="ECO:0000256" key="1">
    <source>
        <dbReference type="ARBA" id="ARBA00001957"/>
    </source>
</evidence>
<dbReference type="OrthoDB" id="9778690at2"/>
<dbReference type="InterPro" id="IPR001031">
    <property type="entry name" value="Thioesterase"/>
</dbReference>
<name>A0A2W4C8I2_9HYPH</name>
<dbReference type="Gene3D" id="3.30.300.30">
    <property type="match status" value="1"/>
</dbReference>
<dbReference type="SUPFAM" id="SSF56801">
    <property type="entry name" value="Acetyl-CoA synthetase-like"/>
    <property type="match status" value="1"/>
</dbReference>
<dbReference type="PANTHER" id="PTHR45527">
    <property type="entry name" value="NONRIBOSOMAL PEPTIDE SYNTHETASE"/>
    <property type="match status" value="1"/>
</dbReference>
<dbReference type="SUPFAM" id="SSF52777">
    <property type="entry name" value="CoA-dependent acyltransferases"/>
    <property type="match status" value="2"/>
</dbReference>
<keyword evidence="2" id="KW-0596">Phosphopantetheine</keyword>
<dbReference type="GO" id="GO:0031177">
    <property type="term" value="F:phosphopantetheine binding"/>
    <property type="evidence" value="ECO:0007669"/>
    <property type="project" value="TreeGrafter"/>
</dbReference>
<dbReference type="GO" id="GO:0044550">
    <property type="term" value="P:secondary metabolite biosynthetic process"/>
    <property type="evidence" value="ECO:0007669"/>
    <property type="project" value="TreeGrafter"/>
</dbReference>
<protein>
    <submittedName>
        <fullName evidence="5">Condensation protein</fullName>
    </submittedName>
</protein>
<feature type="domain" description="Carrier" evidence="4">
    <location>
        <begin position="575"/>
        <end position="650"/>
    </location>
</feature>
<evidence type="ECO:0000256" key="2">
    <source>
        <dbReference type="ARBA" id="ARBA00022450"/>
    </source>
</evidence>
<dbReference type="RefSeq" id="WP_111164348.1">
    <property type="nucleotide sequence ID" value="NZ_PCDP01000083.1"/>
</dbReference>
<evidence type="ECO:0000313" key="5">
    <source>
        <dbReference type="EMBL" id="PZM07425.1"/>
    </source>
</evidence>
<sequence length="935" mass="103799">MTTIETSTTRQDENLALVGEFPCTQTQLRCWILDQLNPGNPALNVAVRWEIRGTFKAANIEAAFRKVIQRHEVLRTRLVETDGKPVQQVVEQIDFRMAEIDLRNMAPEQRQKRILSIGEETAQAPFNLGKAGLFRVSLLMVENDFGVLLITAHQSCFDGWSIRVLGREVGEIAAAIDAGRAPVLPELPLQYGDYALWQQEYLESYGFEMEKTFWREKLVGAPYFEVPPDHPRASVKTNHGDIVSVAQPIEFSERMDAAARKHRVSQYAYGAAIASVVLRRFTQADTVLFGSQVAGREHADLENLIGVFINNLVLRFDFNADTSLSDHFQSVRETVEAVLNHQKVPFNKLVELINPVRDPSRNPLISVNFNLQKAFLEDHRYGGFELLSAPSQSPGVVYDLSFIMVGRPSGWRMSIEYNSDLFDVGTVRTLLALWQETYEIALANPDVLLSSLSTPARHIPLPEIIDESTAPLERMLKSHASLSDAAVVEREGRIHAFVTPNADLSEPLDRLPAILMQYLAQRLPADGLPEGVSILLALPKTESGAINRDRLRIPAPIDAGQPVTRPDTLKVQGPDQLGEKITALAAIWSELLNAPSVTPGDDFFALGGHSLLALRMLSAVHTRFGVKPTLESLFKEPTLGGFAAKIFDLPKPVASIPVYTPAVEDQPSPWELVTCKTGTGGLTVYTLNHPFLFYRLANELPEAVSVYNVNMFNANLDAGLRDMSFGQIARHAIEAMNIDKDAGPVAVVGLCVNGVLAMEVTRQLREAGNDVSFTALIDAWAPGFVRSQPKVRQRLWKIERRAKRLVYFTQKLLSGRMSILTYLKEFNFTLWVVQKFGVTGSEYSHEEVANATVTDLLVAAARGYRAVQTKDERVILLRSEAQPSSARKLLFGWGEAVATTTPVLDINGWHEDSLTSDGIRQLASIVSGKLEKPRR</sequence>
<dbReference type="Pfam" id="PF00550">
    <property type="entry name" value="PP-binding"/>
    <property type="match status" value="1"/>
</dbReference>
<dbReference type="PROSITE" id="PS50075">
    <property type="entry name" value="CARRIER"/>
    <property type="match status" value="1"/>
</dbReference>
<accession>A0A2W4C8I2</accession>
<dbReference type="PROSITE" id="PS00012">
    <property type="entry name" value="PHOSPHOPANTETHEINE"/>
    <property type="match status" value="1"/>
</dbReference>
<dbReference type="InterPro" id="IPR045851">
    <property type="entry name" value="AMP-bd_C_sf"/>
</dbReference>
<comment type="caution">
    <text evidence="5">The sequence shown here is derived from an EMBL/GenBank/DDBJ whole genome shotgun (WGS) entry which is preliminary data.</text>
</comment>